<dbReference type="OMA" id="FKDKGAC"/>
<reference evidence="2 3" key="1">
    <citation type="journal article" date="2015" name="Sci. Rep.">
        <title>Genome of the facultative scuticociliatosis pathogen Pseudocohnilembus persalinus provides insight into its virulence through horizontal gene transfer.</title>
        <authorList>
            <person name="Xiong J."/>
            <person name="Wang G."/>
            <person name="Cheng J."/>
            <person name="Tian M."/>
            <person name="Pan X."/>
            <person name="Warren A."/>
            <person name="Jiang C."/>
            <person name="Yuan D."/>
            <person name="Miao W."/>
        </authorList>
    </citation>
    <scope>NUCLEOTIDE SEQUENCE [LARGE SCALE GENOMIC DNA]</scope>
    <source>
        <strain evidence="2">36N120E</strain>
    </source>
</reference>
<sequence>MNSEQTPQQFTEWPSKIQKILFIIVMSSEAQHIKEDFQLKEINSENPHKIYQLFKNTYQNRELYLIQGRPDPIYRVDPVGSDQASILTQLGIEAVQPDLIMSIGTCGGIIYKEKTENVKQYDVCIPTEFRFIDREIIIDFYKGFITSQYPVLNPQKVVEILGLKPVVCGCTNSFTKENHLAREKKVDIVEMEAAAEARVAYLNGVPFCGLKIISDVEMEDEEERSKCFLEFLKQGPQALSNQLKRFLDNLDKFLSKQ</sequence>
<dbReference type="InParanoid" id="A0A0V0QAM6"/>
<dbReference type="PANTHER" id="PTHR46994:SF1">
    <property type="entry name" value="5'-METHYLTHIOADENOSINE NUCLEOSIDASE"/>
    <property type="match status" value="1"/>
</dbReference>
<dbReference type="GO" id="GO:0009116">
    <property type="term" value="P:nucleoside metabolic process"/>
    <property type="evidence" value="ECO:0007669"/>
    <property type="project" value="InterPro"/>
</dbReference>
<evidence type="ECO:0000313" key="3">
    <source>
        <dbReference type="Proteomes" id="UP000054937"/>
    </source>
</evidence>
<keyword evidence="3" id="KW-1185">Reference proteome</keyword>
<dbReference type="InterPro" id="IPR035994">
    <property type="entry name" value="Nucleoside_phosphorylase_sf"/>
</dbReference>
<name>A0A0V0QAM6_PSEPJ</name>
<protein>
    <recommendedName>
        <fullName evidence="1">Nucleoside phosphorylase domain-containing protein</fullName>
    </recommendedName>
</protein>
<dbReference type="InterPro" id="IPR000845">
    <property type="entry name" value="Nucleoside_phosphorylase_d"/>
</dbReference>
<feature type="domain" description="Nucleoside phosphorylase" evidence="1">
    <location>
        <begin position="19"/>
        <end position="247"/>
    </location>
</feature>
<dbReference type="GO" id="GO:0019509">
    <property type="term" value="P:L-methionine salvage from methylthioadenosine"/>
    <property type="evidence" value="ECO:0007669"/>
    <property type="project" value="InterPro"/>
</dbReference>
<comment type="caution">
    <text evidence="2">The sequence shown here is derived from an EMBL/GenBank/DDBJ whole genome shotgun (WGS) entry which is preliminary data.</text>
</comment>
<dbReference type="GO" id="GO:0008930">
    <property type="term" value="F:methylthioadenosine nucleosidase activity"/>
    <property type="evidence" value="ECO:0007669"/>
    <property type="project" value="InterPro"/>
</dbReference>
<dbReference type="AlphaFoldDB" id="A0A0V0QAM6"/>
<dbReference type="Gene3D" id="3.40.50.1580">
    <property type="entry name" value="Nucleoside phosphorylase domain"/>
    <property type="match status" value="1"/>
</dbReference>
<organism evidence="2 3">
    <name type="scientific">Pseudocohnilembus persalinus</name>
    <name type="common">Ciliate</name>
    <dbReference type="NCBI Taxonomy" id="266149"/>
    <lineage>
        <taxon>Eukaryota</taxon>
        <taxon>Sar</taxon>
        <taxon>Alveolata</taxon>
        <taxon>Ciliophora</taxon>
        <taxon>Intramacronucleata</taxon>
        <taxon>Oligohymenophorea</taxon>
        <taxon>Scuticociliatia</taxon>
        <taxon>Philasterida</taxon>
        <taxon>Pseudocohnilembidae</taxon>
        <taxon>Pseudocohnilembus</taxon>
    </lineage>
</organism>
<gene>
    <name evidence="2" type="ORF">PPERSA_07061</name>
</gene>
<dbReference type="PANTHER" id="PTHR46994">
    <property type="entry name" value="5'-METHYLTHIOADENOSINE/S-ADENOSYLHOMOCYSTEINE NUCLEOSIDASE 1"/>
    <property type="match status" value="1"/>
</dbReference>
<dbReference type="InterPro" id="IPR044580">
    <property type="entry name" value="MTAN"/>
</dbReference>
<dbReference type="SUPFAM" id="SSF53167">
    <property type="entry name" value="Purine and uridine phosphorylases"/>
    <property type="match status" value="1"/>
</dbReference>
<dbReference type="Proteomes" id="UP000054937">
    <property type="component" value="Unassembled WGS sequence"/>
</dbReference>
<accession>A0A0V0QAM6</accession>
<dbReference type="EMBL" id="LDAU01000215">
    <property type="protein sequence ID" value="KRW99289.1"/>
    <property type="molecule type" value="Genomic_DNA"/>
</dbReference>
<evidence type="ECO:0000313" key="2">
    <source>
        <dbReference type="EMBL" id="KRW99289.1"/>
    </source>
</evidence>
<dbReference type="Pfam" id="PF01048">
    <property type="entry name" value="PNP_UDP_1"/>
    <property type="match status" value="1"/>
</dbReference>
<proteinExistence type="predicted"/>
<evidence type="ECO:0000259" key="1">
    <source>
        <dbReference type="Pfam" id="PF01048"/>
    </source>
</evidence>
<dbReference type="OrthoDB" id="1153057at2759"/>
<dbReference type="CDD" id="cd09008">
    <property type="entry name" value="MTAN"/>
    <property type="match status" value="1"/>
</dbReference>